<gene>
    <name evidence="3" type="ORF">CORT_0C02000</name>
</gene>
<dbReference type="InterPro" id="IPR007518">
    <property type="entry name" value="MINDY"/>
</dbReference>
<dbReference type="GO" id="GO:0004843">
    <property type="term" value="F:cysteine-type deubiquitinase activity"/>
    <property type="evidence" value="ECO:0007669"/>
    <property type="project" value="InterPro"/>
</dbReference>
<sequence>MPSWTTKTGTCSPNKIMHEIAASSHKKQAVKDVLSPSELLDRNLESPQFAKFFKTNHFNTLLKKSRNELYLLITDSSFQSKRGRLVWQSLNSVSGEGDLFVNGDFMPVSDIDQDIGQEGETFNSDMMLSKQLQEEEDAALTRKMQEKYEKRNTRQSSKEPIVKKNDEAKPPSKPVEEKKKE</sequence>
<dbReference type="Pfam" id="PF04424">
    <property type="entry name" value="MINDY_DUB"/>
    <property type="match status" value="1"/>
</dbReference>
<dbReference type="InterPro" id="IPR033979">
    <property type="entry name" value="MINDY_domain"/>
</dbReference>
<evidence type="ECO:0000259" key="2">
    <source>
        <dbReference type="Pfam" id="PF04424"/>
    </source>
</evidence>
<dbReference type="GO" id="GO:0005829">
    <property type="term" value="C:cytosol"/>
    <property type="evidence" value="ECO:0007669"/>
    <property type="project" value="TreeGrafter"/>
</dbReference>
<accession>H8X2M9</accession>
<dbReference type="Proteomes" id="UP000005018">
    <property type="component" value="Chromosome 3"/>
</dbReference>
<reference evidence="3 4" key="1">
    <citation type="journal article" date="2012" name="PLoS ONE">
        <title>Sequence and analysis of the genome of the pathogenic yeast Candida orthopsilosis.</title>
        <authorList>
            <person name="Riccombeni A."/>
            <person name="Vidanes G."/>
            <person name="Proux-Wera E."/>
            <person name="Wolfe K.H."/>
            <person name="Butler G."/>
        </authorList>
    </citation>
    <scope>NUCLEOTIDE SEQUENCE [LARGE SCALE GENOMIC DNA]</scope>
    <source>
        <strain evidence="3 4">Co 90-125</strain>
    </source>
</reference>
<dbReference type="OrthoDB" id="10261212at2759"/>
<feature type="region of interest" description="Disordered" evidence="1">
    <location>
        <begin position="137"/>
        <end position="181"/>
    </location>
</feature>
<keyword evidence="4" id="KW-1185">Reference proteome</keyword>
<dbReference type="eggNOG" id="KOG2427">
    <property type="taxonomic scope" value="Eukaryota"/>
</dbReference>
<evidence type="ECO:0000313" key="4">
    <source>
        <dbReference type="Proteomes" id="UP000005018"/>
    </source>
</evidence>
<protein>
    <recommendedName>
        <fullName evidence="2">MINDY deubiquitinase domain-containing protein</fullName>
    </recommendedName>
</protein>
<dbReference type="PANTHER" id="PTHR18063:SF6">
    <property type="entry name" value="UBIQUITIN CARBOXYL-TERMINAL HYDROLASE"/>
    <property type="match status" value="1"/>
</dbReference>
<dbReference type="AlphaFoldDB" id="H8X2M9"/>
<evidence type="ECO:0000256" key="1">
    <source>
        <dbReference type="SAM" id="MobiDB-lite"/>
    </source>
</evidence>
<dbReference type="HOGENOM" id="CLU_1488818_0_0_1"/>
<feature type="domain" description="MINDY deubiquitinase" evidence="2">
    <location>
        <begin position="39"/>
        <end position="105"/>
    </location>
</feature>
<dbReference type="GO" id="GO:0071944">
    <property type="term" value="C:cell periphery"/>
    <property type="evidence" value="ECO:0007669"/>
    <property type="project" value="TreeGrafter"/>
</dbReference>
<dbReference type="GeneID" id="14539538"/>
<dbReference type="EMBL" id="HE681721">
    <property type="protein sequence ID" value="CCG25576.1"/>
    <property type="molecule type" value="Genomic_DNA"/>
</dbReference>
<dbReference type="GO" id="GO:0071108">
    <property type="term" value="P:protein K48-linked deubiquitination"/>
    <property type="evidence" value="ECO:0007669"/>
    <property type="project" value="TreeGrafter"/>
</dbReference>
<dbReference type="GO" id="GO:1990380">
    <property type="term" value="F:K48-linked deubiquitinase activity"/>
    <property type="evidence" value="ECO:0007669"/>
    <property type="project" value="InterPro"/>
</dbReference>
<proteinExistence type="predicted"/>
<dbReference type="PANTHER" id="PTHR18063">
    <property type="entry name" value="NF-E2 INDUCIBLE PROTEIN"/>
    <property type="match status" value="1"/>
</dbReference>
<dbReference type="KEGG" id="cot:CORT_0C02000"/>
<dbReference type="GO" id="GO:0016807">
    <property type="term" value="F:cysteine-type carboxypeptidase activity"/>
    <property type="evidence" value="ECO:0007669"/>
    <property type="project" value="TreeGrafter"/>
</dbReference>
<dbReference type="RefSeq" id="XP_003868480.1">
    <property type="nucleotide sequence ID" value="XM_003868432.1"/>
</dbReference>
<name>H8X2M9_CANO9</name>
<organism evidence="3 4">
    <name type="scientific">Candida orthopsilosis (strain 90-125)</name>
    <name type="common">Yeast</name>
    <dbReference type="NCBI Taxonomy" id="1136231"/>
    <lineage>
        <taxon>Eukaryota</taxon>
        <taxon>Fungi</taxon>
        <taxon>Dikarya</taxon>
        <taxon>Ascomycota</taxon>
        <taxon>Saccharomycotina</taxon>
        <taxon>Pichiomycetes</taxon>
        <taxon>Debaryomycetaceae</taxon>
        <taxon>Candida/Lodderomyces clade</taxon>
        <taxon>Candida</taxon>
    </lineage>
</organism>
<feature type="compositionally biased region" description="Basic and acidic residues" evidence="1">
    <location>
        <begin position="139"/>
        <end position="181"/>
    </location>
</feature>
<evidence type="ECO:0000313" key="3">
    <source>
        <dbReference type="EMBL" id="CCG25576.1"/>
    </source>
</evidence>